<proteinExistence type="predicted"/>
<evidence type="ECO:0000313" key="2">
    <source>
        <dbReference type="Proteomes" id="UP000681075"/>
    </source>
</evidence>
<name>A0A8S8XHP1_9PROT</name>
<gene>
    <name evidence="1" type="ORF">TMPK1_36660</name>
</gene>
<reference evidence="1" key="1">
    <citation type="submission" date="2021-02" db="EMBL/GenBank/DDBJ databases">
        <title>Genome sequence of Rhodospirillales sp. strain TMPK1 isolated from soil.</title>
        <authorList>
            <person name="Nakai R."/>
            <person name="Kusada H."/>
            <person name="Tamaki H."/>
        </authorList>
    </citation>
    <scope>NUCLEOTIDE SEQUENCE</scope>
    <source>
        <strain evidence="1">TMPK1</strain>
    </source>
</reference>
<protein>
    <submittedName>
        <fullName evidence="1">Uncharacterized protein</fullName>
    </submittedName>
</protein>
<keyword evidence="2" id="KW-1185">Reference proteome</keyword>
<organism evidence="1 2">
    <name type="scientific">Roseiterribacter gracilis</name>
    <dbReference type="NCBI Taxonomy" id="2812848"/>
    <lineage>
        <taxon>Bacteria</taxon>
        <taxon>Pseudomonadati</taxon>
        <taxon>Pseudomonadota</taxon>
        <taxon>Alphaproteobacteria</taxon>
        <taxon>Rhodospirillales</taxon>
        <taxon>Roseiterribacteraceae</taxon>
        <taxon>Roseiterribacter</taxon>
    </lineage>
</organism>
<dbReference type="AlphaFoldDB" id="A0A8S8XHP1"/>
<comment type="caution">
    <text evidence="1">The sequence shown here is derived from an EMBL/GenBank/DDBJ whole genome shotgun (WGS) entry which is preliminary data.</text>
</comment>
<dbReference type="Proteomes" id="UP000681075">
    <property type="component" value="Unassembled WGS sequence"/>
</dbReference>
<accession>A0A8S8XHP1</accession>
<dbReference type="EMBL" id="BOPV01000001">
    <property type="protein sequence ID" value="GIL41429.1"/>
    <property type="molecule type" value="Genomic_DNA"/>
</dbReference>
<sequence length="418" mass="42722">MALFFVAAPAVALEPVIDFAQIARITQQLATSIKQLQVLTQSNGNLQQMLGAIGPLGEMAGLDATALGGLGSGGLNVGALLDKSFPDGFGLGTLASINLDDVGKWAIKEGIQNGLSTRAIAGKAFDLTLADLQTQPNATTDDIARIFARGGYAGLETVPGVVDAVKRGARGDMQDQVDRAFGASAQLQAAGIDLTDPAAATLRQAIEGGIDKQAIGRAAYQAILDGATSKGLNVATLSNDAVAGMLRDAGLKGLEKLPGLLDSVQQAGRTLGGLADLRDLAPPAQLFRASSTETASFADFTTARDATRAALWSGDAITDAIAAQNIAAARGRVQAEAIGTAYPLALRLRAELAKQPARIEALAEDAKAAATLNAQLRESNKATLALVQSASRMEAALGALLGLEAAEQLQAQPNGAPP</sequence>
<evidence type="ECO:0000313" key="1">
    <source>
        <dbReference type="EMBL" id="GIL41429.1"/>
    </source>
</evidence>